<feature type="compositionally biased region" description="Low complexity" evidence="1">
    <location>
        <begin position="60"/>
        <end position="86"/>
    </location>
</feature>
<gene>
    <name evidence="2" type="ORF">AFUS01_LOCUS31632</name>
</gene>
<evidence type="ECO:0000313" key="2">
    <source>
        <dbReference type="EMBL" id="CAG7821284.1"/>
    </source>
</evidence>
<protein>
    <submittedName>
        <fullName evidence="2">Uncharacterized protein</fullName>
    </submittedName>
</protein>
<organism evidence="2 3">
    <name type="scientific">Allacma fusca</name>
    <dbReference type="NCBI Taxonomy" id="39272"/>
    <lineage>
        <taxon>Eukaryota</taxon>
        <taxon>Metazoa</taxon>
        <taxon>Ecdysozoa</taxon>
        <taxon>Arthropoda</taxon>
        <taxon>Hexapoda</taxon>
        <taxon>Collembola</taxon>
        <taxon>Symphypleona</taxon>
        <taxon>Sminthuridae</taxon>
        <taxon>Allacma</taxon>
    </lineage>
</organism>
<comment type="caution">
    <text evidence="2">The sequence shown here is derived from an EMBL/GenBank/DDBJ whole genome shotgun (WGS) entry which is preliminary data.</text>
</comment>
<evidence type="ECO:0000313" key="3">
    <source>
        <dbReference type="Proteomes" id="UP000708208"/>
    </source>
</evidence>
<keyword evidence="3" id="KW-1185">Reference proteome</keyword>
<dbReference type="Proteomes" id="UP000708208">
    <property type="component" value="Unassembled WGS sequence"/>
</dbReference>
<dbReference type="EMBL" id="CAJVCH010505888">
    <property type="protein sequence ID" value="CAG7821284.1"/>
    <property type="molecule type" value="Genomic_DNA"/>
</dbReference>
<feature type="region of interest" description="Disordered" evidence="1">
    <location>
        <begin position="59"/>
        <end position="86"/>
    </location>
</feature>
<evidence type="ECO:0000256" key="1">
    <source>
        <dbReference type="SAM" id="MobiDB-lite"/>
    </source>
</evidence>
<dbReference type="AlphaFoldDB" id="A0A8J2LES6"/>
<proteinExistence type="predicted"/>
<accession>A0A8J2LES6</accession>
<name>A0A8J2LES6_9HEXA</name>
<sequence length="86" mass="8784">MRLQLNQHFAQAAFAAAAAGNAVPNAVIQRGEEVPVGNEIPAEGPSFDLGIEEQMLLAESWSSATPPSLATPPSSATPPTSATTPT</sequence>
<reference evidence="2" key="1">
    <citation type="submission" date="2021-06" db="EMBL/GenBank/DDBJ databases">
        <authorList>
            <person name="Hodson N. C."/>
            <person name="Mongue J. A."/>
            <person name="Jaron S. K."/>
        </authorList>
    </citation>
    <scope>NUCLEOTIDE SEQUENCE</scope>
</reference>